<protein>
    <submittedName>
        <fullName evidence="1">Uncharacterized protein</fullName>
    </submittedName>
</protein>
<dbReference type="AlphaFoldDB" id="A0A4Y2DNI5"/>
<dbReference type="EMBL" id="BGPR01243603">
    <property type="protein sequence ID" value="GBM18340.1"/>
    <property type="molecule type" value="Genomic_DNA"/>
</dbReference>
<evidence type="ECO:0000313" key="2">
    <source>
        <dbReference type="Proteomes" id="UP000499080"/>
    </source>
</evidence>
<sequence length="50" mass="5746">PRASIAEMLPGGMVENPRHCLEELQHGSSYLKLVLQKRFLVVWWKGLDIV</sequence>
<name>A0A4Y2DNI5_ARAVE</name>
<dbReference type="Proteomes" id="UP000499080">
    <property type="component" value="Unassembled WGS sequence"/>
</dbReference>
<evidence type="ECO:0000313" key="1">
    <source>
        <dbReference type="EMBL" id="GBM18340.1"/>
    </source>
</evidence>
<reference evidence="1 2" key="1">
    <citation type="journal article" date="2019" name="Sci. Rep.">
        <title>Orb-weaving spider Araneus ventricosus genome elucidates the spidroin gene catalogue.</title>
        <authorList>
            <person name="Kono N."/>
            <person name="Nakamura H."/>
            <person name="Ohtoshi R."/>
            <person name="Moran D.A.P."/>
            <person name="Shinohara A."/>
            <person name="Yoshida Y."/>
            <person name="Fujiwara M."/>
            <person name="Mori M."/>
            <person name="Tomita M."/>
            <person name="Arakawa K."/>
        </authorList>
    </citation>
    <scope>NUCLEOTIDE SEQUENCE [LARGE SCALE GENOMIC DNA]</scope>
</reference>
<gene>
    <name evidence="1" type="ORF">AVEN_167544_1</name>
</gene>
<comment type="caution">
    <text evidence="1">The sequence shown here is derived from an EMBL/GenBank/DDBJ whole genome shotgun (WGS) entry which is preliminary data.</text>
</comment>
<proteinExistence type="predicted"/>
<feature type="non-terminal residue" evidence="1">
    <location>
        <position position="1"/>
    </location>
</feature>
<organism evidence="1 2">
    <name type="scientific">Araneus ventricosus</name>
    <name type="common">Orbweaver spider</name>
    <name type="synonym">Epeira ventricosa</name>
    <dbReference type="NCBI Taxonomy" id="182803"/>
    <lineage>
        <taxon>Eukaryota</taxon>
        <taxon>Metazoa</taxon>
        <taxon>Ecdysozoa</taxon>
        <taxon>Arthropoda</taxon>
        <taxon>Chelicerata</taxon>
        <taxon>Arachnida</taxon>
        <taxon>Araneae</taxon>
        <taxon>Araneomorphae</taxon>
        <taxon>Entelegynae</taxon>
        <taxon>Araneoidea</taxon>
        <taxon>Araneidae</taxon>
        <taxon>Araneus</taxon>
    </lineage>
</organism>
<keyword evidence="2" id="KW-1185">Reference proteome</keyword>
<accession>A0A4Y2DNI5</accession>